<sequence length="71" mass="7968">MTEEFGVAGWERAEAFVHVYAGDRLAEDGEDRFGVSPECPRSSWTAPTEQVHESVEQRELADSTLVGLYQH</sequence>
<proteinExistence type="predicted"/>
<gene>
    <name evidence="2" type="ORF">F7R91_25020</name>
</gene>
<dbReference type="EMBL" id="VZRB01000019">
    <property type="protein sequence ID" value="KAB1143447.1"/>
    <property type="molecule type" value="Genomic_DNA"/>
</dbReference>
<dbReference type="Proteomes" id="UP000442707">
    <property type="component" value="Unassembled WGS sequence"/>
</dbReference>
<dbReference type="RefSeq" id="WP_150951404.1">
    <property type="nucleotide sequence ID" value="NZ_VZRB01000019.1"/>
</dbReference>
<reference evidence="2 3" key="1">
    <citation type="submission" date="2019-09" db="EMBL/GenBank/DDBJ databases">
        <title>Screening of Novel Bioactive Compounds from Soil-Associated.</title>
        <authorList>
            <person name="Zhao S."/>
        </authorList>
    </citation>
    <scope>NUCLEOTIDE SEQUENCE [LARGE SCALE GENOMIC DNA]</scope>
    <source>
        <strain evidence="2 3">HIT-DPA4</strain>
    </source>
</reference>
<keyword evidence="3" id="KW-1185">Reference proteome</keyword>
<dbReference type="AlphaFoldDB" id="A0A6H9UWE1"/>
<accession>A0A6H9UWE1</accession>
<organism evidence="2 3">
    <name type="scientific">Streptomyces luteolifulvus</name>
    <dbReference type="NCBI Taxonomy" id="2615112"/>
    <lineage>
        <taxon>Bacteria</taxon>
        <taxon>Bacillati</taxon>
        <taxon>Actinomycetota</taxon>
        <taxon>Actinomycetes</taxon>
        <taxon>Kitasatosporales</taxon>
        <taxon>Streptomycetaceae</taxon>
        <taxon>Streptomyces</taxon>
    </lineage>
</organism>
<feature type="region of interest" description="Disordered" evidence="1">
    <location>
        <begin position="33"/>
        <end position="58"/>
    </location>
</feature>
<evidence type="ECO:0000313" key="3">
    <source>
        <dbReference type="Proteomes" id="UP000442707"/>
    </source>
</evidence>
<protein>
    <submittedName>
        <fullName evidence="2">Uncharacterized protein</fullName>
    </submittedName>
</protein>
<evidence type="ECO:0000256" key="1">
    <source>
        <dbReference type="SAM" id="MobiDB-lite"/>
    </source>
</evidence>
<comment type="caution">
    <text evidence="2">The sequence shown here is derived from an EMBL/GenBank/DDBJ whole genome shotgun (WGS) entry which is preliminary data.</text>
</comment>
<name>A0A6H9UWE1_9ACTN</name>
<evidence type="ECO:0000313" key="2">
    <source>
        <dbReference type="EMBL" id="KAB1143447.1"/>
    </source>
</evidence>